<dbReference type="Pfam" id="PF00942">
    <property type="entry name" value="CBM_3"/>
    <property type="match status" value="2"/>
</dbReference>
<dbReference type="SUPFAM" id="SSF49384">
    <property type="entry name" value="Carbohydrate-binding domain"/>
    <property type="match status" value="2"/>
</dbReference>
<dbReference type="Gene3D" id="2.60.40.710">
    <property type="entry name" value="Endoglucanase-like"/>
    <property type="match status" value="2"/>
</dbReference>
<gene>
    <name evidence="2" type="ORF">G5B42_10260</name>
</gene>
<organism evidence="2 3">
    <name type="scientific">Capillibacterium thermochitinicola</name>
    <dbReference type="NCBI Taxonomy" id="2699427"/>
    <lineage>
        <taxon>Bacteria</taxon>
        <taxon>Bacillati</taxon>
        <taxon>Bacillota</taxon>
        <taxon>Capillibacterium</taxon>
    </lineage>
</organism>
<dbReference type="SUPFAM" id="SSF49265">
    <property type="entry name" value="Fibronectin type III"/>
    <property type="match status" value="1"/>
</dbReference>
<dbReference type="Gene3D" id="2.60.120.260">
    <property type="entry name" value="Galactose-binding domain-like"/>
    <property type="match status" value="1"/>
</dbReference>
<dbReference type="InterPro" id="IPR001956">
    <property type="entry name" value="CBM3"/>
</dbReference>
<dbReference type="EMBL" id="JAAKDE010000026">
    <property type="protein sequence ID" value="MBA2133914.1"/>
    <property type="molecule type" value="Genomic_DNA"/>
</dbReference>
<dbReference type="GO" id="GO:0030248">
    <property type="term" value="F:cellulose binding"/>
    <property type="evidence" value="ECO:0007669"/>
    <property type="project" value="InterPro"/>
</dbReference>
<feature type="domain" description="CBM3" evidence="1">
    <location>
        <begin position="326"/>
        <end position="478"/>
    </location>
</feature>
<dbReference type="PANTHER" id="PTHR32305">
    <property type="match status" value="1"/>
</dbReference>
<evidence type="ECO:0000313" key="3">
    <source>
        <dbReference type="Proteomes" id="UP000657177"/>
    </source>
</evidence>
<dbReference type="Pfam" id="PF09136">
    <property type="entry name" value="Glucodextran_B"/>
    <property type="match status" value="1"/>
</dbReference>
<accession>A0A8J6I3C7</accession>
<dbReference type="PROSITE" id="PS51257">
    <property type="entry name" value="PROKAR_LIPOPROTEIN"/>
    <property type="match status" value="1"/>
</dbReference>
<keyword evidence="3" id="KW-1185">Reference proteome</keyword>
<feature type="domain" description="CBM3" evidence="1">
    <location>
        <begin position="508"/>
        <end position="660"/>
    </location>
</feature>
<dbReference type="Gene3D" id="2.180.10.10">
    <property type="entry name" value="RHS repeat-associated core"/>
    <property type="match status" value="1"/>
</dbReference>
<name>A0A8J6I3C7_9FIRM</name>
<dbReference type="PANTHER" id="PTHR32305:SF15">
    <property type="entry name" value="PROTEIN RHSA-RELATED"/>
    <property type="match status" value="1"/>
</dbReference>
<dbReference type="InterPro" id="IPR013783">
    <property type="entry name" value="Ig-like_fold"/>
</dbReference>
<comment type="caution">
    <text evidence="2">The sequence shown here is derived from an EMBL/GenBank/DDBJ whole genome shotgun (WGS) entry which is preliminary data.</text>
</comment>
<dbReference type="Gene3D" id="2.60.40.10">
    <property type="entry name" value="Immunoglobulins"/>
    <property type="match status" value="5"/>
</dbReference>
<dbReference type="SMART" id="SM01067">
    <property type="entry name" value="CBM_3"/>
    <property type="match status" value="2"/>
</dbReference>
<dbReference type="RefSeq" id="WP_181340384.1">
    <property type="nucleotide sequence ID" value="NZ_JAAKDE010000026.1"/>
</dbReference>
<dbReference type="SUPFAM" id="SSF49785">
    <property type="entry name" value="Galactose-binding domain-like"/>
    <property type="match status" value="2"/>
</dbReference>
<dbReference type="SMART" id="SM00060">
    <property type="entry name" value="FN3"/>
    <property type="match status" value="1"/>
</dbReference>
<dbReference type="InterPro" id="IPR003961">
    <property type="entry name" value="FN3_dom"/>
</dbReference>
<dbReference type="InterPro" id="IPR050708">
    <property type="entry name" value="T6SS_VgrG/RHS"/>
</dbReference>
<dbReference type="GO" id="GO:0005975">
    <property type="term" value="P:carbohydrate metabolic process"/>
    <property type="evidence" value="ECO:0007669"/>
    <property type="project" value="InterPro"/>
</dbReference>
<dbReference type="InterPro" id="IPR008965">
    <property type="entry name" value="CBM2/CBM3_carb-bd_dom_sf"/>
</dbReference>
<dbReference type="InterPro" id="IPR008979">
    <property type="entry name" value="Galactose-bd-like_sf"/>
</dbReference>
<evidence type="ECO:0000259" key="1">
    <source>
        <dbReference type="PROSITE" id="PS51172"/>
    </source>
</evidence>
<reference evidence="2" key="1">
    <citation type="submission" date="2020-06" db="EMBL/GenBank/DDBJ databases">
        <title>Novel chitinolytic bacterium.</title>
        <authorList>
            <person name="Ungkulpasvich U."/>
            <person name="Kosugi A."/>
            <person name="Uke A."/>
        </authorList>
    </citation>
    <scope>NUCLEOTIDE SEQUENCE</scope>
    <source>
        <strain evidence="2">UUS1-1</strain>
    </source>
</reference>
<proteinExistence type="predicted"/>
<dbReference type="InterPro" id="IPR036966">
    <property type="entry name" value="CBM3_sf"/>
</dbReference>
<evidence type="ECO:0000313" key="2">
    <source>
        <dbReference type="EMBL" id="MBA2133914.1"/>
    </source>
</evidence>
<sequence>MVKKVSLCLIGLILLSFLVAIPVAASCGHLSIAQVLASSSTNPLQPARYLIDGDPSTYWGFKPESTYAYADIILDGTALIYGLKLDGELAPGTVLTVEYEQEGQWFPFLAASLNVLPENGIVDLSYDRVVTNALRLRLEGNGVMKSYLSEAKVLGEEDRTIRRLILPQAVFSSTDTMEYSPAEHLNDGNTYTLWQTKPGARQGEVLFLFDQEYTLETFKVFLPETARGTIRLEAINGEDSQVLTNFSVYGERGWRRIDLDAPVTTAQIRLVMLGEAVELAELEFWGYGPNSGDQHYPIATAYPQTINEKDLNLEFIVPEDYGTFTPVASLKVLYKSVNPSPTTNSIQHHVRLVNNGLTPVDLSTVKIKYWYTKEPSAPQQAHVYWATVGKQNVTTDFIPVDTECPEADHCLVLGFTEEAGILGPGDATEIQLGFNATNWANYNQGNDFSFLAQTGGFLENLNYPAYIAGKLVWGIEPAVLSGDEQSSSNMVQPMMVSGQGLEPLNIAPVPFVSLLYKSVNTNAQTNSIQHHIRLVNHGQTEIDLAELKLRYWYTNEPYKPQQAHIYWASCGQKNVTTRFASLFPSTRDADYYLELGFTNQAGKLAPEDHVEIQLGFNTIDWSNYNQENDYSFNPDAYNFVANKNYTVYHNGVLCWGREPKHRPQITAGENYYSGYYLELAMAGELTEPLAIELNGKALTLSPSFVLNGHTIYSYHLSPAELWAENNFLRFIVSENNWILTGARLTKRNYGGEILINSNGLTDRLLLTNVSKNGEEYISLPTKVLLEKIRVWGEEGFYAYLEVKDGEHWVPLTPAVEADGWLVFNENVITDQIKVKPSAGTEVYEVQVIGSPVTDQAPTVNLLWPTDGENVDLTGWGNKKLKGLVDNPKSQVFVNGIKADQQGHYFTVQLPHLDLKPWETNLVIVTARDPEGRENRKEIWVTLGKPGDFSIDQPDQLVYTDQETYRISGRIEQPNKYQVTVNGVPIAVTNRLFSTEVPLVEGFNLIEITFKDRTKNLNFTYYRQVIRRTASHQLHLTINNPQEQMYTADPTISVSGMVAGVGRVKVLVNGNEAPVTGGFYCLEIPLLEGENPIRVIAIDEQGATAEKEITVFRDSTPPLISEVLPAEGYLSASKLVQVSGKVTDESPVFVFVGDKAALLDGLSFTGELTVAEGWVEITVQAQDIAGNTATYVFNILVDTTPPEAFTVTADPDGWTNNPQPVITFSTTDATSGISHYELAINNGEFKRVESPYQLAPQRDGEHTIIVRAVDKAGWITEAETKIYIDTTPPPIPENLRVIPGNERMVIKWDKPSPDTVLYIVERNPQGESHYITESEELYDYQLELGSTYEYRVKAIDRAANESEFTLWKEGIVGLAVAPYDPETGAVVEYEDVVLVIPQEVLPEGIAEIQITEVTSEHLEEKAIYPIVGPIYEFMAIKEGESAPEENLQMEQGYIGKITYDESLLPEGFPEHNLGVYHYDPVFDKWFLIPSAGVDVENNTIYFLTNHFSSFSVQATVLQDLSPQEYKDAGYSPLQSYSVHQGVAVSPQGGTASTQVTELVLPGRNGFDFVLSRRYDTATARGDAFALGINGRLGLNLINPGVGDIPAKIKDAVEIAEQVNQWQSEGNFGFDGLASIQSIVEQYLFNQGDYAYSMGLGWRLNIPYMKAANSTLILVTADGRMHSINEMKMTAVPFYSPNMRVLEFEQHEGDDFTLQLVQTKMPFDLTQLVVNIGNIQKSHEKIFKSRWYALGYTLRMKDGTVYEMDPLGRTTKMIDPTGLNSVSFHYNGLLLDYIEDSVGRRVRFDYELSLLWPRITKIWEENDPYNRQIRYSLDFWTSVLKSAVDAGGRLCKYDYDFQLMFGGEAGTKINVVTMLLKVVTGPIGGLVGSIFGFDDIELYGRLQAQVVYPLKTLIAPGQGKIEIAYDKPTYMYGNSNVEWFLFIPVSVTLSLNLEQRLLAERVRVYLYDGGPLVKTTTYKYDFDYYKHGQPLISKTTENDGKKKIVYHYRAVEKKRYRWEEKTAHVRGTLELWFPVVYWNTHVLSLNYRTEIYDAATNKLLETTETEYNVATMRPTQTITRRGNSYTQVNYTYDNWGNVIYTKQYSQGNDRVNVTESWMYYLNTNSQPTSAVEWPAPPASQPELERYSRDLLVGKAVKNYAPSGIGNLDNQVLITYHVYTSLGQPAIVAQWDGAQWLQTKYTYDEETGNLIKKEDPEGHVTLYEYDQYGLPSAVVEKGIITADGQAKDPITRMGYEYISGWKSWEKNPRGYVTQYEYDSLGRTTKIIAPDDDDQVTWVPDRQQPSFRANNPVTRIEYNDNELYSLVTDPLGRRTKYDFDGLGRLVQLIQYQRVNGGYQPAAVTSLKYDAWGNIIAITDPNGWAIGPEWKYTTRRPDPLIPEIMPLKLEVL</sequence>
<dbReference type="Proteomes" id="UP000657177">
    <property type="component" value="Unassembled WGS sequence"/>
</dbReference>
<protein>
    <recommendedName>
        <fullName evidence="1">CBM3 domain-containing protein</fullName>
    </recommendedName>
</protein>
<dbReference type="CDD" id="cd00063">
    <property type="entry name" value="FN3"/>
    <property type="match status" value="1"/>
</dbReference>
<dbReference type="InterPro" id="IPR036116">
    <property type="entry name" value="FN3_sf"/>
</dbReference>
<dbReference type="PROSITE" id="PS51172">
    <property type="entry name" value="CBM3"/>
    <property type="match status" value="2"/>
</dbReference>